<keyword evidence="4" id="KW-0812">Transmembrane</keyword>
<dbReference type="GO" id="GO:0000139">
    <property type="term" value="C:Golgi membrane"/>
    <property type="evidence" value="ECO:0007669"/>
    <property type="project" value="UniProtKB-SubCell"/>
</dbReference>
<evidence type="ECO:0000256" key="9">
    <source>
        <dbReference type="RuleBase" id="RU364020"/>
    </source>
</evidence>
<evidence type="ECO:0000313" key="10">
    <source>
        <dbReference type="EMBL" id="KAK6178721.1"/>
    </source>
</evidence>
<keyword evidence="9" id="KW-0735">Signal-anchor</keyword>
<keyword evidence="3 9" id="KW-0808">Transferase</keyword>
<evidence type="ECO:0000256" key="2">
    <source>
        <dbReference type="ARBA" id="ARBA00006339"/>
    </source>
</evidence>
<keyword evidence="7" id="KW-0472">Membrane</keyword>
<proteinExistence type="inferred from homology"/>
<dbReference type="EMBL" id="JAZGQO010000008">
    <property type="protein sequence ID" value="KAK6178721.1"/>
    <property type="molecule type" value="Genomic_DNA"/>
</dbReference>
<name>A0AAN8PTP3_PATCE</name>
<evidence type="ECO:0000256" key="3">
    <source>
        <dbReference type="ARBA" id="ARBA00022679"/>
    </source>
</evidence>
<comment type="similarity">
    <text evidence="2 9">Belongs to the sulfotransferase 2 family.</text>
</comment>
<keyword evidence="5" id="KW-1133">Transmembrane helix</keyword>
<dbReference type="GO" id="GO:0008146">
    <property type="term" value="F:sulfotransferase activity"/>
    <property type="evidence" value="ECO:0007669"/>
    <property type="project" value="InterPro"/>
</dbReference>
<keyword evidence="6 9" id="KW-0333">Golgi apparatus</keyword>
<accession>A0AAN8PTP3</accession>
<evidence type="ECO:0000256" key="6">
    <source>
        <dbReference type="ARBA" id="ARBA00023034"/>
    </source>
</evidence>
<reference evidence="10 11" key="1">
    <citation type="submission" date="2024-01" db="EMBL/GenBank/DDBJ databases">
        <title>The genome of the rayed Mediterranean limpet Patella caerulea (Linnaeus, 1758).</title>
        <authorList>
            <person name="Anh-Thu Weber A."/>
            <person name="Halstead-Nussloch G."/>
        </authorList>
    </citation>
    <scope>NUCLEOTIDE SEQUENCE [LARGE SCALE GENOMIC DNA]</scope>
    <source>
        <strain evidence="10">AATW-2023a</strain>
        <tissue evidence="10">Whole specimen</tissue>
    </source>
</reference>
<keyword evidence="8 9" id="KW-0325">Glycoprotein</keyword>
<gene>
    <name evidence="10" type="ORF">SNE40_011239</name>
</gene>
<protein>
    <recommendedName>
        <fullName evidence="9">Carbohydrate sulfotransferase</fullName>
        <ecNumber evidence="9">2.8.2.-</ecNumber>
    </recommendedName>
</protein>
<organism evidence="10 11">
    <name type="scientific">Patella caerulea</name>
    <name type="common">Rayed Mediterranean limpet</name>
    <dbReference type="NCBI Taxonomy" id="87958"/>
    <lineage>
        <taxon>Eukaryota</taxon>
        <taxon>Metazoa</taxon>
        <taxon>Spiralia</taxon>
        <taxon>Lophotrochozoa</taxon>
        <taxon>Mollusca</taxon>
        <taxon>Gastropoda</taxon>
        <taxon>Patellogastropoda</taxon>
        <taxon>Patelloidea</taxon>
        <taxon>Patellidae</taxon>
        <taxon>Patella</taxon>
    </lineage>
</organism>
<comment type="subcellular location">
    <subcellularLocation>
        <location evidence="1 9">Golgi apparatus membrane</location>
        <topology evidence="1 9">Single-pass type II membrane protein</topology>
    </subcellularLocation>
</comment>
<comment type="caution">
    <text evidence="10">The sequence shown here is derived from an EMBL/GenBank/DDBJ whole genome shotgun (WGS) entry which is preliminary data.</text>
</comment>
<dbReference type="GO" id="GO:0016051">
    <property type="term" value="P:carbohydrate biosynthetic process"/>
    <property type="evidence" value="ECO:0007669"/>
    <property type="project" value="InterPro"/>
</dbReference>
<dbReference type="InterPro" id="IPR018011">
    <property type="entry name" value="Carb_sulfotrans_8-10"/>
</dbReference>
<dbReference type="Proteomes" id="UP001347796">
    <property type="component" value="Unassembled WGS sequence"/>
</dbReference>
<evidence type="ECO:0000256" key="1">
    <source>
        <dbReference type="ARBA" id="ARBA00004323"/>
    </source>
</evidence>
<evidence type="ECO:0000313" key="11">
    <source>
        <dbReference type="Proteomes" id="UP001347796"/>
    </source>
</evidence>
<dbReference type="AlphaFoldDB" id="A0AAN8PTP3"/>
<keyword evidence="11" id="KW-1185">Reference proteome</keyword>
<evidence type="ECO:0000256" key="7">
    <source>
        <dbReference type="ARBA" id="ARBA00023136"/>
    </source>
</evidence>
<dbReference type="EC" id="2.8.2.-" evidence="9"/>
<evidence type="ECO:0000256" key="4">
    <source>
        <dbReference type="ARBA" id="ARBA00022692"/>
    </source>
</evidence>
<evidence type="ECO:0000256" key="8">
    <source>
        <dbReference type="ARBA" id="ARBA00023180"/>
    </source>
</evidence>
<sequence>MFFLKTMFRKPKRLLFCGLVCLFLLMVLFIRSQEQGPFCENLTDEQNRVAVNFQTSVVGEILKERRRNLLQFCANKELLKAGNSSEKITRGHFVYDIKHKFVYCAAEKAGSTFWRRLYQIIAGLSNKKSPFDIHSDSALSGDQKTFRPISFDFIHALLQESVKFVIARDPFSRLFSGFANKLFEVNPSFWATVGRIVIRNTRKNASKESLSFGHDVSFPELVKYVIMSERSGAYRDGHFIPISDHCRPCQIKYDIVAKMETLKEDTMFALQQLNMTHVDELMKTIENLDEVSELDSIINTSQHTLQRLVPSLPVSKAEGLRRTWRSFQYRGYIGKHIKYPLSKEEEGTIDNKGLTQLFQNAVKSSGSRKSRLANRQLVLQEAYGQIPLEDLLALSDIFKTDCGAFGYNCKPDYIFKPTENVQTNFLDVWSA</sequence>
<dbReference type="PANTHER" id="PTHR12137:SF54">
    <property type="entry name" value="CARBOHYDRATE SULFOTRANSFERASE"/>
    <property type="match status" value="1"/>
</dbReference>
<dbReference type="Pfam" id="PF03567">
    <property type="entry name" value="Sulfotransfer_2"/>
    <property type="match status" value="1"/>
</dbReference>
<keyword evidence="9" id="KW-0119">Carbohydrate metabolism</keyword>
<evidence type="ECO:0000256" key="5">
    <source>
        <dbReference type="ARBA" id="ARBA00022989"/>
    </source>
</evidence>
<dbReference type="PANTHER" id="PTHR12137">
    <property type="entry name" value="CARBOHYDRATE SULFOTRANSFERASE"/>
    <property type="match status" value="1"/>
</dbReference>
<dbReference type="InterPro" id="IPR005331">
    <property type="entry name" value="Sulfotransferase"/>
</dbReference>